<accession>A0A4Y1ZSB3</accession>
<reference evidence="2 3" key="1">
    <citation type="journal article" date="2019" name="Sci. Rep.">
        <title>Orb-weaving spider Araneus ventricosus genome elucidates the spidroin gene catalogue.</title>
        <authorList>
            <person name="Kono N."/>
            <person name="Nakamura H."/>
            <person name="Ohtoshi R."/>
            <person name="Moran D.A.P."/>
            <person name="Shinohara A."/>
            <person name="Yoshida Y."/>
            <person name="Fujiwara M."/>
            <person name="Mori M."/>
            <person name="Tomita M."/>
            <person name="Arakawa K."/>
        </authorList>
    </citation>
    <scope>NUCLEOTIDE SEQUENCE [LARGE SCALE GENOMIC DNA]</scope>
</reference>
<dbReference type="Proteomes" id="UP000499080">
    <property type="component" value="Unassembled WGS sequence"/>
</dbReference>
<keyword evidence="3" id="KW-1185">Reference proteome</keyword>
<feature type="compositionally biased region" description="Basic residues" evidence="1">
    <location>
        <begin position="50"/>
        <end position="64"/>
    </location>
</feature>
<comment type="caution">
    <text evidence="2">The sequence shown here is derived from an EMBL/GenBank/DDBJ whole genome shotgun (WGS) entry which is preliminary data.</text>
</comment>
<dbReference type="EMBL" id="BGPR01077433">
    <property type="protein sequence ID" value="GBL65635.1"/>
    <property type="molecule type" value="Genomic_DNA"/>
</dbReference>
<evidence type="ECO:0000256" key="1">
    <source>
        <dbReference type="SAM" id="MobiDB-lite"/>
    </source>
</evidence>
<feature type="compositionally biased region" description="Basic and acidic residues" evidence="1">
    <location>
        <begin position="39"/>
        <end position="49"/>
    </location>
</feature>
<gene>
    <name evidence="2" type="ORF">AVEN_261264_1</name>
</gene>
<organism evidence="2 3">
    <name type="scientific">Araneus ventricosus</name>
    <name type="common">Orbweaver spider</name>
    <name type="synonym">Epeira ventricosa</name>
    <dbReference type="NCBI Taxonomy" id="182803"/>
    <lineage>
        <taxon>Eukaryota</taxon>
        <taxon>Metazoa</taxon>
        <taxon>Ecdysozoa</taxon>
        <taxon>Arthropoda</taxon>
        <taxon>Chelicerata</taxon>
        <taxon>Arachnida</taxon>
        <taxon>Araneae</taxon>
        <taxon>Araneomorphae</taxon>
        <taxon>Entelegynae</taxon>
        <taxon>Araneoidea</taxon>
        <taxon>Araneidae</taxon>
        <taxon>Araneus</taxon>
    </lineage>
</organism>
<name>A0A4Y1ZSB3_ARAVE</name>
<dbReference type="AlphaFoldDB" id="A0A4Y1ZSB3"/>
<proteinExistence type="predicted"/>
<evidence type="ECO:0000313" key="2">
    <source>
        <dbReference type="EMBL" id="GBL65635.1"/>
    </source>
</evidence>
<evidence type="ECO:0000313" key="3">
    <source>
        <dbReference type="Proteomes" id="UP000499080"/>
    </source>
</evidence>
<protein>
    <submittedName>
        <fullName evidence="2">Uncharacterized protein</fullName>
    </submittedName>
</protein>
<sequence>MAPRTFQSDPGKMGRHVLFPRIFREGMFKFSKVAISDGGKVKGGCEERRCGKRSRRKRRVHRVMSPRGPQTTREEMPRIHRPKVTLRQFRCQSPRTKASAGDGVTRCGNAACHGSFFYFADTKHPS</sequence>
<feature type="region of interest" description="Disordered" evidence="1">
    <location>
        <begin position="39"/>
        <end position="80"/>
    </location>
</feature>